<evidence type="ECO:0000313" key="9">
    <source>
        <dbReference type="EMBL" id="MFD1128987.1"/>
    </source>
</evidence>
<proteinExistence type="inferred from homology"/>
<dbReference type="Pfam" id="PF00528">
    <property type="entry name" value="BPD_transp_1"/>
    <property type="match status" value="1"/>
</dbReference>
<protein>
    <submittedName>
        <fullName evidence="9">ABC transporter permease</fullName>
    </submittedName>
</protein>
<gene>
    <name evidence="9" type="ORF">ACFQ3J_12470</name>
</gene>
<keyword evidence="5 7" id="KW-1133">Transmembrane helix</keyword>
<evidence type="ECO:0000256" key="5">
    <source>
        <dbReference type="ARBA" id="ARBA00022989"/>
    </source>
</evidence>
<dbReference type="PROSITE" id="PS50928">
    <property type="entry name" value="ABC_TM1"/>
    <property type="match status" value="1"/>
</dbReference>
<feature type="transmembrane region" description="Helical" evidence="7">
    <location>
        <begin position="31"/>
        <end position="55"/>
    </location>
</feature>
<organism evidence="9 10">
    <name type="scientific">Paenibacillus provencensis</name>
    <dbReference type="NCBI Taxonomy" id="441151"/>
    <lineage>
        <taxon>Bacteria</taxon>
        <taxon>Bacillati</taxon>
        <taxon>Bacillota</taxon>
        <taxon>Bacilli</taxon>
        <taxon>Bacillales</taxon>
        <taxon>Paenibacillaceae</taxon>
        <taxon>Paenibacillus</taxon>
    </lineage>
</organism>
<dbReference type="SUPFAM" id="SSF161098">
    <property type="entry name" value="MetI-like"/>
    <property type="match status" value="1"/>
</dbReference>
<sequence>MGMNNPLAVKQTVQTKSKFHFLKREIIRNKYVYLMLVPVLLFYLIFCYGPMYGILLSFQSSYSPAKGIMGGNWIGFENFTMFFESYNFWRLMGNTLILSLLSLVIGFPAPIILALLLNEVRNRYFKSAVQTVSYLPHFISVVVVVGMLKTFSSLDGGLFNIIRGFFGFEPIMFFTDKDMFRPLYILSNVWQGAGWASILFLAALAGINSQLYEAAKMDGANRWRQLLHITLPGIMPTIIVLLILRMGSIMNADFQKILLMQTAATYETSDVISTFVYRQGMLLGDQAYSTAIGLFNSVINFALLLGANYISRKANETSLW</sequence>
<evidence type="ECO:0000259" key="8">
    <source>
        <dbReference type="PROSITE" id="PS50928"/>
    </source>
</evidence>
<dbReference type="InterPro" id="IPR035906">
    <property type="entry name" value="MetI-like_sf"/>
</dbReference>
<evidence type="ECO:0000256" key="1">
    <source>
        <dbReference type="ARBA" id="ARBA00004651"/>
    </source>
</evidence>
<comment type="similarity">
    <text evidence="7">Belongs to the binding-protein-dependent transport system permease family.</text>
</comment>
<name>A0ABW3PXJ0_9BACL</name>
<evidence type="ECO:0000313" key="10">
    <source>
        <dbReference type="Proteomes" id="UP001597169"/>
    </source>
</evidence>
<dbReference type="Gene3D" id="1.10.3720.10">
    <property type="entry name" value="MetI-like"/>
    <property type="match status" value="1"/>
</dbReference>
<dbReference type="CDD" id="cd06261">
    <property type="entry name" value="TM_PBP2"/>
    <property type="match status" value="1"/>
</dbReference>
<dbReference type="InterPro" id="IPR050809">
    <property type="entry name" value="UgpAE/MalFG_permease"/>
</dbReference>
<keyword evidence="6 7" id="KW-0472">Membrane</keyword>
<feature type="transmembrane region" description="Helical" evidence="7">
    <location>
        <begin position="287"/>
        <end position="310"/>
    </location>
</feature>
<feature type="domain" description="ABC transmembrane type-1" evidence="8">
    <location>
        <begin position="92"/>
        <end position="307"/>
    </location>
</feature>
<dbReference type="EMBL" id="JBHTKX010000001">
    <property type="protein sequence ID" value="MFD1128987.1"/>
    <property type="molecule type" value="Genomic_DNA"/>
</dbReference>
<dbReference type="RefSeq" id="WP_379292911.1">
    <property type="nucleotide sequence ID" value="NZ_JBHTKX010000001.1"/>
</dbReference>
<evidence type="ECO:0000256" key="4">
    <source>
        <dbReference type="ARBA" id="ARBA00022692"/>
    </source>
</evidence>
<dbReference type="InterPro" id="IPR000515">
    <property type="entry name" value="MetI-like"/>
</dbReference>
<keyword evidence="3" id="KW-1003">Cell membrane</keyword>
<evidence type="ECO:0000256" key="6">
    <source>
        <dbReference type="ARBA" id="ARBA00023136"/>
    </source>
</evidence>
<keyword evidence="10" id="KW-1185">Reference proteome</keyword>
<dbReference type="Proteomes" id="UP001597169">
    <property type="component" value="Unassembled WGS sequence"/>
</dbReference>
<feature type="transmembrane region" description="Helical" evidence="7">
    <location>
        <begin position="226"/>
        <end position="244"/>
    </location>
</feature>
<feature type="transmembrane region" description="Helical" evidence="7">
    <location>
        <begin position="182"/>
        <end position="205"/>
    </location>
</feature>
<evidence type="ECO:0000256" key="3">
    <source>
        <dbReference type="ARBA" id="ARBA00022475"/>
    </source>
</evidence>
<accession>A0ABW3PXJ0</accession>
<evidence type="ECO:0000256" key="7">
    <source>
        <dbReference type="RuleBase" id="RU363032"/>
    </source>
</evidence>
<evidence type="ECO:0000256" key="2">
    <source>
        <dbReference type="ARBA" id="ARBA00022448"/>
    </source>
</evidence>
<dbReference type="PANTHER" id="PTHR43227">
    <property type="entry name" value="BLL4140 PROTEIN"/>
    <property type="match status" value="1"/>
</dbReference>
<dbReference type="PANTHER" id="PTHR43227:SF11">
    <property type="entry name" value="BLL4140 PROTEIN"/>
    <property type="match status" value="1"/>
</dbReference>
<reference evidence="10" key="1">
    <citation type="journal article" date="2019" name="Int. J. Syst. Evol. Microbiol.">
        <title>The Global Catalogue of Microorganisms (GCM) 10K type strain sequencing project: providing services to taxonomists for standard genome sequencing and annotation.</title>
        <authorList>
            <consortium name="The Broad Institute Genomics Platform"/>
            <consortium name="The Broad Institute Genome Sequencing Center for Infectious Disease"/>
            <person name="Wu L."/>
            <person name="Ma J."/>
        </authorList>
    </citation>
    <scope>NUCLEOTIDE SEQUENCE [LARGE SCALE GENOMIC DNA]</scope>
    <source>
        <strain evidence="10">CCUG 53519</strain>
    </source>
</reference>
<keyword evidence="2 7" id="KW-0813">Transport</keyword>
<comment type="subcellular location">
    <subcellularLocation>
        <location evidence="1 7">Cell membrane</location>
        <topology evidence="1 7">Multi-pass membrane protein</topology>
    </subcellularLocation>
</comment>
<keyword evidence="4 7" id="KW-0812">Transmembrane</keyword>
<comment type="caution">
    <text evidence="9">The sequence shown here is derived from an EMBL/GenBank/DDBJ whole genome shotgun (WGS) entry which is preliminary data.</text>
</comment>
<feature type="transmembrane region" description="Helical" evidence="7">
    <location>
        <begin position="96"/>
        <end position="117"/>
    </location>
</feature>